<dbReference type="Gene3D" id="3.30.420.40">
    <property type="match status" value="2"/>
</dbReference>
<proteinExistence type="predicted"/>
<dbReference type="PANTHER" id="PTHR32432:SF3">
    <property type="entry name" value="ETHANOLAMINE UTILIZATION PROTEIN EUTJ"/>
    <property type="match status" value="1"/>
</dbReference>
<dbReference type="AlphaFoldDB" id="A0A0F9CJ01"/>
<dbReference type="InterPro" id="IPR005883">
    <property type="entry name" value="PilM"/>
</dbReference>
<dbReference type="SUPFAM" id="SSF53067">
    <property type="entry name" value="Actin-like ATPase domain"/>
    <property type="match status" value="1"/>
</dbReference>
<dbReference type="PANTHER" id="PTHR32432">
    <property type="entry name" value="CELL DIVISION PROTEIN FTSA-RELATED"/>
    <property type="match status" value="1"/>
</dbReference>
<dbReference type="Pfam" id="PF11104">
    <property type="entry name" value="PilM_2"/>
    <property type="match status" value="1"/>
</dbReference>
<dbReference type="EMBL" id="LAZR01033084">
    <property type="protein sequence ID" value="KKL49104.1"/>
    <property type="molecule type" value="Genomic_DNA"/>
</dbReference>
<name>A0A0F9CJ01_9ZZZZ</name>
<organism evidence="1">
    <name type="scientific">marine sediment metagenome</name>
    <dbReference type="NCBI Taxonomy" id="412755"/>
    <lineage>
        <taxon>unclassified sequences</taxon>
        <taxon>metagenomes</taxon>
        <taxon>ecological metagenomes</taxon>
    </lineage>
</organism>
<evidence type="ECO:0008006" key="2">
    <source>
        <dbReference type="Google" id="ProtNLM"/>
    </source>
</evidence>
<evidence type="ECO:0000313" key="1">
    <source>
        <dbReference type="EMBL" id="KKL49104.1"/>
    </source>
</evidence>
<dbReference type="InterPro" id="IPR043129">
    <property type="entry name" value="ATPase_NBD"/>
</dbReference>
<comment type="caution">
    <text evidence="1">The sequence shown here is derived from an EMBL/GenBank/DDBJ whole genome shotgun (WGS) entry which is preliminary data.</text>
</comment>
<dbReference type="InterPro" id="IPR050696">
    <property type="entry name" value="FtsA/MreB"/>
</dbReference>
<protein>
    <recommendedName>
        <fullName evidence="2">SHS2 domain-containing protein</fullName>
    </recommendedName>
</protein>
<accession>A0A0F9CJ01</accession>
<sequence length="115" mass="12475">MLKKGEEVEGVTQEDALPALEQASEEIAGEISRSIEYYQSTGYMEEIHEVVLSGGGAMIPGFSDLLAQSVGLEVTHSDPFRNINIPSKFDVTYIEEMGPIATVAMGLAIRQLGDR</sequence>
<reference evidence="1" key="1">
    <citation type="journal article" date="2015" name="Nature">
        <title>Complex archaea that bridge the gap between prokaryotes and eukaryotes.</title>
        <authorList>
            <person name="Spang A."/>
            <person name="Saw J.H."/>
            <person name="Jorgensen S.L."/>
            <person name="Zaremba-Niedzwiedzka K."/>
            <person name="Martijn J."/>
            <person name="Lind A.E."/>
            <person name="van Eijk R."/>
            <person name="Schleper C."/>
            <person name="Guy L."/>
            <person name="Ettema T.J."/>
        </authorList>
    </citation>
    <scope>NUCLEOTIDE SEQUENCE</scope>
</reference>
<gene>
    <name evidence="1" type="ORF">LCGC14_2318880</name>
</gene>